<protein>
    <submittedName>
        <fullName evidence="2">Uncharacterized protein</fullName>
    </submittedName>
</protein>
<dbReference type="AlphaFoldDB" id="A0A6A4IK90"/>
<dbReference type="EMBL" id="ML769387">
    <property type="protein sequence ID" value="KAE9409588.1"/>
    <property type="molecule type" value="Genomic_DNA"/>
</dbReference>
<evidence type="ECO:0000313" key="2">
    <source>
        <dbReference type="EMBL" id="KAE9409588.1"/>
    </source>
</evidence>
<proteinExistence type="predicted"/>
<sequence>MHVIAVVFLLFSVLSGFLQLAWSIMRWYLLKRNSGINEIKETGEPSGRKLLNGIAVICGGSIAGLLAARVCHEFFERVVIIEPEGWLNGEDGMRRFSWEQEHKRTRVMQYQSLHGYQAFFYHGLEKLFPDLEEQCRYSGIRLAT</sequence>
<feature type="transmembrane region" description="Helical" evidence="1">
    <location>
        <begin position="6"/>
        <end position="29"/>
    </location>
</feature>
<organism evidence="2 3">
    <name type="scientific">Gymnopus androsaceus JB14</name>
    <dbReference type="NCBI Taxonomy" id="1447944"/>
    <lineage>
        <taxon>Eukaryota</taxon>
        <taxon>Fungi</taxon>
        <taxon>Dikarya</taxon>
        <taxon>Basidiomycota</taxon>
        <taxon>Agaricomycotina</taxon>
        <taxon>Agaricomycetes</taxon>
        <taxon>Agaricomycetidae</taxon>
        <taxon>Agaricales</taxon>
        <taxon>Marasmiineae</taxon>
        <taxon>Omphalotaceae</taxon>
        <taxon>Gymnopus</taxon>
    </lineage>
</organism>
<dbReference type="OrthoDB" id="3038299at2759"/>
<gene>
    <name evidence="2" type="ORF">BT96DRAFT_1012557</name>
</gene>
<keyword evidence="1" id="KW-0472">Membrane</keyword>
<evidence type="ECO:0000256" key="1">
    <source>
        <dbReference type="SAM" id="Phobius"/>
    </source>
</evidence>
<accession>A0A6A4IK90</accession>
<dbReference type="Proteomes" id="UP000799118">
    <property type="component" value="Unassembled WGS sequence"/>
</dbReference>
<name>A0A6A4IK90_9AGAR</name>
<keyword evidence="3" id="KW-1185">Reference proteome</keyword>
<reference evidence="2" key="1">
    <citation type="journal article" date="2019" name="Environ. Microbiol.">
        <title>Fungal ecological strategies reflected in gene transcription - a case study of two litter decomposers.</title>
        <authorList>
            <person name="Barbi F."/>
            <person name="Kohler A."/>
            <person name="Barry K."/>
            <person name="Baskaran P."/>
            <person name="Daum C."/>
            <person name="Fauchery L."/>
            <person name="Ihrmark K."/>
            <person name="Kuo A."/>
            <person name="LaButti K."/>
            <person name="Lipzen A."/>
            <person name="Morin E."/>
            <person name="Grigoriev I.V."/>
            <person name="Henrissat B."/>
            <person name="Lindahl B."/>
            <person name="Martin F."/>
        </authorList>
    </citation>
    <scope>NUCLEOTIDE SEQUENCE</scope>
    <source>
        <strain evidence="2">JB14</strain>
    </source>
</reference>
<keyword evidence="1" id="KW-0812">Transmembrane</keyword>
<evidence type="ECO:0000313" key="3">
    <source>
        <dbReference type="Proteomes" id="UP000799118"/>
    </source>
</evidence>
<keyword evidence="1" id="KW-1133">Transmembrane helix</keyword>